<dbReference type="PANTHER" id="PTHR48098:SF1">
    <property type="entry name" value="DIACYLGLYCEROL ACYLTRANSFERASE_MYCOLYLTRANSFERASE AG85A"/>
    <property type="match status" value="1"/>
</dbReference>
<dbReference type="InterPro" id="IPR029058">
    <property type="entry name" value="AB_hydrolase_fold"/>
</dbReference>
<dbReference type="KEGG" id="ggr:HKW67_20535"/>
<protein>
    <recommendedName>
        <fullName evidence="4">Esterase</fullName>
    </recommendedName>
</protein>
<dbReference type="RefSeq" id="WP_171227174.1">
    <property type="nucleotide sequence ID" value="NZ_CP053085.1"/>
</dbReference>
<dbReference type="InterPro" id="IPR050583">
    <property type="entry name" value="Mycobacterial_A85_antigen"/>
</dbReference>
<gene>
    <name evidence="2" type="ORF">HKW67_20535</name>
</gene>
<reference evidence="2 3" key="1">
    <citation type="submission" date="2020-05" db="EMBL/GenBank/DDBJ databases">
        <title>Complete genome sequence of Gemmatimonas greenlandica TET16.</title>
        <authorList>
            <person name="Zeng Y."/>
        </authorList>
    </citation>
    <scope>NUCLEOTIDE SEQUENCE [LARGE SCALE GENOMIC DNA]</scope>
    <source>
        <strain evidence="2 3">TET16</strain>
    </source>
</reference>
<dbReference type="InterPro" id="IPR000801">
    <property type="entry name" value="Esterase-like"/>
</dbReference>
<evidence type="ECO:0000256" key="1">
    <source>
        <dbReference type="SAM" id="SignalP"/>
    </source>
</evidence>
<evidence type="ECO:0000313" key="2">
    <source>
        <dbReference type="EMBL" id="QJR37739.1"/>
    </source>
</evidence>
<accession>A0A6M4IVG9</accession>
<dbReference type="Gene3D" id="3.40.50.1820">
    <property type="entry name" value="alpha/beta hydrolase"/>
    <property type="match status" value="1"/>
</dbReference>
<dbReference type="AlphaFoldDB" id="A0A6M4IVG9"/>
<evidence type="ECO:0008006" key="4">
    <source>
        <dbReference type="Google" id="ProtNLM"/>
    </source>
</evidence>
<feature type="chain" id="PRO_5026902763" description="Esterase" evidence="1">
    <location>
        <begin position="23"/>
        <end position="337"/>
    </location>
</feature>
<sequence length="337" mass="37173">MTRSALLLALGLSLGSASVSRAQTGTPSGTVRTDTIWSQSLGVYKALVVYLPPSYRANARTRYPLLVYLHGRTGSERNWVDAGWLHLTMDSLAHTGAPEAIIAMPDGDDGWYATWNQLGDVNACRADTTRREPAATYCVPWTRYDDYIARDIVSHMDSRYRTVARRESRGIAGLSMGGFGAITLALQYPDVFAAAASHSGVVSPRYLGPKPFAPPPRYANTTAELQASARNLWSDLRWVMGKDTIGWNARDPGHMAQRLQQLVQQRAASAGPRLPQLMFDVGADDAYVDQNRDLHATLTRLGVPHRYAEWPGAHTWSYWQTHSAESLQFLLGNVAGR</sequence>
<dbReference type="Proteomes" id="UP000500938">
    <property type="component" value="Chromosome"/>
</dbReference>
<dbReference type="PANTHER" id="PTHR48098">
    <property type="entry name" value="ENTEROCHELIN ESTERASE-RELATED"/>
    <property type="match status" value="1"/>
</dbReference>
<keyword evidence="3" id="KW-1185">Reference proteome</keyword>
<dbReference type="SUPFAM" id="SSF53474">
    <property type="entry name" value="alpha/beta-Hydrolases"/>
    <property type="match status" value="1"/>
</dbReference>
<dbReference type="GO" id="GO:0016747">
    <property type="term" value="F:acyltransferase activity, transferring groups other than amino-acyl groups"/>
    <property type="evidence" value="ECO:0007669"/>
    <property type="project" value="TreeGrafter"/>
</dbReference>
<feature type="signal peptide" evidence="1">
    <location>
        <begin position="1"/>
        <end position="22"/>
    </location>
</feature>
<dbReference type="Pfam" id="PF00756">
    <property type="entry name" value="Esterase"/>
    <property type="match status" value="1"/>
</dbReference>
<dbReference type="EMBL" id="CP053085">
    <property type="protein sequence ID" value="QJR37739.1"/>
    <property type="molecule type" value="Genomic_DNA"/>
</dbReference>
<organism evidence="2 3">
    <name type="scientific">Gemmatimonas groenlandica</name>
    <dbReference type="NCBI Taxonomy" id="2732249"/>
    <lineage>
        <taxon>Bacteria</taxon>
        <taxon>Pseudomonadati</taxon>
        <taxon>Gemmatimonadota</taxon>
        <taxon>Gemmatimonadia</taxon>
        <taxon>Gemmatimonadales</taxon>
        <taxon>Gemmatimonadaceae</taxon>
        <taxon>Gemmatimonas</taxon>
    </lineage>
</organism>
<keyword evidence="1" id="KW-0732">Signal</keyword>
<evidence type="ECO:0000313" key="3">
    <source>
        <dbReference type="Proteomes" id="UP000500938"/>
    </source>
</evidence>
<proteinExistence type="predicted"/>
<name>A0A6M4IVG9_9BACT</name>